<evidence type="ECO:0000259" key="2">
    <source>
        <dbReference type="PROSITE" id="PS51819"/>
    </source>
</evidence>
<name>A0A9E6TQ39_9PSED</name>
<dbReference type="InterPro" id="IPR004360">
    <property type="entry name" value="Glyas_Fos-R_dOase_dom"/>
</dbReference>
<dbReference type="AlphaFoldDB" id="A0A9E6TQ39"/>
<sequence>MLTGFNHLTLATGNLPISTAFYQEVLGFKLLARWETGAYLSLGDLWLCLSSDDVRAQDMQRNYTDQLALGARKTNAPNPQSNPSSAAHPEAQSTPSLAMPNRL</sequence>
<dbReference type="Gene3D" id="3.10.180.10">
    <property type="entry name" value="2,3-Dihydroxybiphenyl 1,2-Dioxygenase, domain 1"/>
    <property type="match status" value="1"/>
</dbReference>
<reference evidence="3 4" key="2">
    <citation type="journal article" date="2021" name="Microorganisms">
        <title>The Ever-Expanding Pseudomonas Genus: Description of 43 New Species and Partition of the Pseudomonas putida Group.</title>
        <authorList>
            <person name="Girard L."/>
            <person name="Lood C."/>
            <person name="Hofte M."/>
            <person name="Vandamme P."/>
            <person name="Rokni-Zadeh H."/>
            <person name="van Noort V."/>
            <person name="Lavigne R."/>
            <person name="De Mot R."/>
        </authorList>
    </citation>
    <scope>NUCLEOTIDE SEQUENCE [LARGE SCALE GENOMIC DNA]</scope>
    <source>
        <strain evidence="3 4">RW8P3</strain>
    </source>
</reference>
<evidence type="ECO:0000256" key="1">
    <source>
        <dbReference type="SAM" id="MobiDB-lite"/>
    </source>
</evidence>
<dbReference type="KEGG" id="pvw:HU752_019240"/>
<dbReference type="InterPro" id="IPR029068">
    <property type="entry name" value="Glyas_Bleomycin-R_OHBP_Dase"/>
</dbReference>
<gene>
    <name evidence="3" type="ORF">HU752_019240</name>
</gene>
<dbReference type="PROSITE" id="PS51819">
    <property type="entry name" value="VOC"/>
    <property type="match status" value="1"/>
</dbReference>
<evidence type="ECO:0000313" key="3">
    <source>
        <dbReference type="EMBL" id="QXI26096.1"/>
    </source>
</evidence>
<dbReference type="EMBL" id="CP077093">
    <property type="protein sequence ID" value="QXI26096.1"/>
    <property type="molecule type" value="Genomic_DNA"/>
</dbReference>
<keyword evidence="4" id="KW-1185">Reference proteome</keyword>
<dbReference type="InterPro" id="IPR037523">
    <property type="entry name" value="VOC_core"/>
</dbReference>
<dbReference type="Pfam" id="PF00903">
    <property type="entry name" value="Glyoxalase"/>
    <property type="match status" value="1"/>
</dbReference>
<evidence type="ECO:0000313" key="4">
    <source>
        <dbReference type="Proteomes" id="UP000634530"/>
    </source>
</evidence>
<feature type="region of interest" description="Disordered" evidence="1">
    <location>
        <begin position="65"/>
        <end position="103"/>
    </location>
</feature>
<accession>A0A9E6TQ39</accession>
<proteinExistence type="predicted"/>
<dbReference type="SUPFAM" id="SSF54593">
    <property type="entry name" value="Glyoxalase/Bleomycin resistance protein/Dihydroxybiphenyl dioxygenase"/>
    <property type="match status" value="1"/>
</dbReference>
<feature type="compositionally biased region" description="Polar residues" evidence="1">
    <location>
        <begin position="75"/>
        <end position="96"/>
    </location>
</feature>
<feature type="domain" description="VOC" evidence="2">
    <location>
        <begin position="4"/>
        <end position="103"/>
    </location>
</feature>
<protein>
    <submittedName>
        <fullName evidence="3">VOC family protein</fullName>
    </submittedName>
</protein>
<dbReference type="Proteomes" id="UP000634530">
    <property type="component" value="Chromosome"/>
</dbReference>
<organism evidence="3 4">
    <name type="scientific">Pseudomonas vanderleydeniana</name>
    <dbReference type="NCBI Taxonomy" id="2745495"/>
    <lineage>
        <taxon>Bacteria</taxon>
        <taxon>Pseudomonadati</taxon>
        <taxon>Pseudomonadota</taxon>
        <taxon>Gammaproteobacteria</taxon>
        <taxon>Pseudomonadales</taxon>
        <taxon>Pseudomonadaceae</taxon>
        <taxon>Pseudomonas</taxon>
    </lineage>
</organism>
<reference evidence="3 4" key="1">
    <citation type="journal article" date="2020" name="Microorganisms">
        <title>Reliable Identification of Environmental Pseudomonas Isolates Using the rpoD Gene.</title>
        <authorList>
            <consortium name="The Broad Institute Genome Sequencing Platform"/>
            <person name="Girard L."/>
            <person name="Lood C."/>
            <person name="Rokni-Zadeh H."/>
            <person name="van Noort V."/>
            <person name="Lavigne R."/>
            <person name="De Mot R."/>
        </authorList>
    </citation>
    <scope>NUCLEOTIDE SEQUENCE [LARGE SCALE GENOMIC DNA]</scope>
    <source>
        <strain evidence="3 4">RW8P3</strain>
    </source>
</reference>